<organism evidence="1 2">
    <name type="scientific">Rhodopirellula europaea 6C</name>
    <dbReference type="NCBI Taxonomy" id="1263867"/>
    <lineage>
        <taxon>Bacteria</taxon>
        <taxon>Pseudomonadati</taxon>
        <taxon>Planctomycetota</taxon>
        <taxon>Planctomycetia</taxon>
        <taxon>Pirellulales</taxon>
        <taxon>Pirellulaceae</taxon>
        <taxon>Rhodopirellula</taxon>
    </lineage>
</organism>
<reference evidence="1" key="2">
    <citation type="journal article" date="2013" name="Mar. Genomics">
        <title>Expression of sulfatases in Rhodopirellula baltica and the diversity of sulfatases in the genus Rhodopirellula.</title>
        <authorList>
            <person name="Wegner C.E."/>
            <person name="Richter-Heitmann T."/>
            <person name="Klindworth A."/>
            <person name="Klockow C."/>
            <person name="Richter M."/>
            <person name="Achstetter T."/>
            <person name="Glockner F.O."/>
            <person name="Harder J."/>
        </authorList>
    </citation>
    <scope>NUCLEOTIDE SEQUENCE [LARGE SCALE GENOMIC DNA]</scope>
    <source>
        <strain evidence="1">6C</strain>
    </source>
</reference>
<proteinExistence type="predicted"/>
<protein>
    <submittedName>
        <fullName evidence="1">Uncharacterized protein</fullName>
    </submittedName>
</protein>
<evidence type="ECO:0000313" key="2">
    <source>
        <dbReference type="Proteomes" id="UP000011529"/>
    </source>
</evidence>
<evidence type="ECO:0000313" key="1">
    <source>
        <dbReference type="EMBL" id="EMB13264.1"/>
    </source>
</evidence>
<dbReference type="Proteomes" id="UP000011529">
    <property type="component" value="Unassembled WGS sequence"/>
</dbReference>
<sequence>MTRIVFAAAQWIGLSDVLLASQSYRDRFECRKRDALPDVTLGKLIIGIADQPDWLAEAPHQRQANEVNRWNSFEVYGVTRKSSG</sequence>
<keyword evidence="2" id="KW-1185">Reference proteome</keyword>
<name>M2ATD7_9BACT</name>
<accession>M2ATD7</accession>
<comment type="caution">
    <text evidence="1">The sequence shown here is derived from an EMBL/GenBank/DDBJ whole genome shotgun (WGS) entry which is preliminary data.</text>
</comment>
<dbReference type="PATRIC" id="fig|1263867.3.peg.6412"/>
<gene>
    <name evidence="1" type="ORF">RE6C_05984</name>
</gene>
<dbReference type="EMBL" id="ANMO01000269">
    <property type="protein sequence ID" value="EMB13264.1"/>
    <property type="molecule type" value="Genomic_DNA"/>
</dbReference>
<dbReference type="AlphaFoldDB" id="M2ATD7"/>
<reference evidence="1" key="1">
    <citation type="submission" date="2012-11" db="EMBL/GenBank/DDBJ databases">
        <title>Permanent draft genomes of Rhodopirellula europaea strain SH398 and 6C.</title>
        <authorList>
            <person name="Richter M."/>
            <person name="Richter-Heitmann T."/>
            <person name="Frank C."/>
            <person name="Harder J."/>
            <person name="Glockner F.O."/>
        </authorList>
    </citation>
    <scope>NUCLEOTIDE SEQUENCE</scope>
    <source>
        <strain evidence="1">6C</strain>
    </source>
</reference>